<evidence type="ECO:0000313" key="2">
    <source>
        <dbReference type="EMBL" id="MPM51802.1"/>
    </source>
</evidence>
<dbReference type="SUPFAM" id="SSF56420">
    <property type="entry name" value="Peptide deformylase"/>
    <property type="match status" value="1"/>
</dbReference>
<comment type="similarity">
    <text evidence="1">Belongs to the polypeptide deformylase family.</text>
</comment>
<dbReference type="PIRSF" id="PIRSF004749">
    <property type="entry name" value="Pep_def"/>
    <property type="match status" value="1"/>
</dbReference>
<dbReference type="NCBIfam" id="NF001159">
    <property type="entry name" value="PRK00150.1-3"/>
    <property type="match status" value="1"/>
</dbReference>
<comment type="caution">
    <text evidence="2">The sequence shown here is derived from an EMBL/GenBank/DDBJ whole genome shotgun (WGS) entry which is preliminary data.</text>
</comment>
<dbReference type="EMBL" id="VSSQ01013576">
    <property type="protein sequence ID" value="MPM51802.1"/>
    <property type="molecule type" value="Genomic_DNA"/>
</dbReference>
<sequence>MILPIYTYGNTVLRKEAEKIDKDYPNLPVLIDNMFETMHHAEGVGLAAPQIGLSIRLLVIDLKALHDDDPELAKFKVVMVNPEMLEMSEEEVEGNEGCLSIPGISEKVYRSEWIKIRYYDADFKEHTDEFEGYIARVVQHEYDHLEGSLFTDHVNPLRRQMIKSKLNGIAKGKTSCDYKVKSASK</sequence>
<gene>
    <name evidence="2" type="primary">def_21</name>
    <name evidence="2" type="ORF">SDC9_98553</name>
</gene>
<dbReference type="InterPro" id="IPR036821">
    <property type="entry name" value="Peptide_deformylase_sf"/>
</dbReference>
<proteinExistence type="inferred from homology"/>
<dbReference type="HAMAP" id="MF_00163">
    <property type="entry name" value="Pep_deformylase"/>
    <property type="match status" value="1"/>
</dbReference>
<name>A0A645AF24_9ZZZZ</name>
<dbReference type="PANTHER" id="PTHR10458:SF22">
    <property type="entry name" value="PEPTIDE DEFORMYLASE"/>
    <property type="match status" value="1"/>
</dbReference>
<dbReference type="EC" id="3.5.1.88" evidence="2"/>
<protein>
    <submittedName>
        <fullName evidence="2">Peptide deformylase</fullName>
        <ecNumber evidence="2">3.5.1.88</ecNumber>
    </submittedName>
</protein>
<dbReference type="PANTHER" id="PTHR10458">
    <property type="entry name" value="PEPTIDE DEFORMYLASE"/>
    <property type="match status" value="1"/>
</dbReference>
<dbReference type="Gene3D" id="3.90.45.10">
    <property type="entry name" value="Peptide deformylase"/>
    <property type="match status" value="1"/>
</dbReference>
<dbReference type="CDD" id="cd00487">
    <property type="entry name" value="Pep_deformylase"/>
    <property type="match status" value="1"/>
</dbReference>
<dbReference type="InterPro" id="IPR023635">
    <property type="entry name" value="Peptide_deformylase"/>
</dbReference>
<organism evidence="2">
    <name type="scientific">bioreactor metagenome</name>
    <dbReference type="NCBI Taxonomy" id="1076179"/>
    <lineage>
        <taxon>unclassified sequences</taxon>
        <taxon>metagenomes</taxon>
        <taxon>ecological metagenomes</taxon>
    </lineage>
</organism>
<evidence type="ECO:0000256" key="1">
    <source>
        <dbReference type="ARBA" id="ARBA00010759"/>
    </source>
</evidence>
<dbReference type="GO" id="GO:0042586">
    <property type="term" value="F:peptide deformylase activity"/>
    <property type="evidence" value="ECO:0007669"/>
    <property type="project" value="UniProtKB-EC"/>
</dbReference>
<reference evidence="2" key="1">
    <citation type="submission" date="2019-08" db="EMBL/GenBank/DDBJ databases">
        <authorList>
            <person name="Kucharzyk K."/>
            <person name="Murdoch R.W."/>
            <person name="Higgins S."/>
            <person name="Loffler F."/>
        </authorList>
    </citation>
    <scope>NUCLEOTIDE SEQUENCE</scope>
</reference>
<dbReference type="AlphaFoldDB" id="A0A645AF24"/>
<accession>A0A645AF24</accession>
<keyword evidence="2" id="KW-0378">Hydrolase</keyword>
<dbReference type="PRINTS" id="PR01576">
    <property type="entry name" value="PDEFORMYLASE"/>
</dbReference>
<dbReference type="NCBIfam" id="TIGR00079">
    <property type="entry name" value="pept_deformyl"/>
    <property type="match status" value="1"/>
</dbReference>
<dbReference type="Pfam" id="PF01327">
    <property type="entry name" value="Pep_deformylase"/>
    <property type="match status" value="1"/>
</dbReference>